<protein>
    <submittedName>
        <fullName evidence="1">Uncharacterized protein</fullName>
    </submittedName>
</protein>
<dbReference type="AlphaFoldDB" id="A0A517Y0H9"/>
<dbReference type="KEGG" id="uli:ETAA1_52610"/>
<dbReference type="EMBL" id="CP036273">
    <property type="protein sequence ID" value="QDU23267.1"/>
    <property type="molecule type" value="Genomic_DNA"/>
</dbReference>
<sequence length="75" mass="8327">MEWMREIRTDVEVLVHAISDGINSNIRDVLIPRGLVDPVVYDAGCGAEGDLTRLQYEVAAAVAESWAVSWRNEPT</sequence>
<organism evidence="1 2">
    <name type="scientific">Urbifossiella limnaea</name>
    <dbReference type="NCBI Taxonomy" id="2528023"/>
    <lineage>
        <taxon>Bacteria</taxon>
        <taxon>Pseudomonadati</taxon>
        <taxon>Planctomycetota</taxon>
        <taxon>Planctomycetia</taxon>
        <taxon>Gemmatales</taxon>
        <taxon>Gemmataceae</taxon>
        <taxon>Urbifossiella</taxon>
    </lineage>
</organism>
<gene>
    <name evidence="1" type="ORF">ETAA1_52610</name>
</gene>
<reference evidence="1 2" key="1">
    <citation type="submission" date="2019-02" db="EMBL/GenBank/DDBJ databases">
        <title>Deep-cultivation of Planctomycetes and their phenomic and genomic characterization uncovers novel biology.</title>
        <authorList>
            <person name="Wiegand S."/>
            <person name="Jogler M."/>
            <person name="Boedeker C."/>
            <person name="Pinto D."/>
            <person name="Vollmers J."/>
            <person name="Rivas-Marin E."/>
            <person name="Kohn T."/>
            <person name="Peeters S.H."/>
            <person name="Heuer A."/>
            <person name="Rast P."/>
            <person name="Oberbeckmann S."/>
            <person name="Bunk B."/>
            <person name="Jeske O."/>
            <person name="Meyerdierks A."/>
            <person name="Storesund J.E."/>
            <person name="Kallscheuer N."/>
            <person name="Luecker S."/>
            <person name="Lage O.M."/>
            <person name="Pohl T."/>
            <person name="Merkel B.J."/>
            <person name="Hornburger P."/>
            <person name="Mueller R.-W."/>
            <person name="Bruemmer F."/>
            <person name="Labrenz M."/>
            <person name="Spormann A.M."/>
            <person name="Op den Camp H."/>
            <person name="Overmann J."/>
            <person name="Amann R."/>
            <person name="Jetten M.S.M."/>
            <person name="Mascher T."/>
            <person name="Medema M.H."/>
            <person name="Devos D.P."/>
            <person name="Kaster A.-K."/>
            <person name="Ovreas L."/>
            <person name="Rohde M."/>
            <person name="Galperin M.Y."/>
            <person name="Jogler C."/>
        </authorList>
    </citation>
    <scope>NUCLEOTIDE SEQUENCE [LARGE SCALE GENOMIC DNA]</scope>
    <source>
        <strain evidence="1 2">ETA_A1</strain>
    </source>
</reference>
<accession>A0A517Y0H9</accession>
<evidence type="ECO:0000313" key="2">
    <source>
        <dbReference type="Proteomes" id="UP000319576"/>
    </source>
</evidence>
<name>A0A517Y0H9_9BACT</name>
<dbReference type="Proteomes" id="UP000319576">
    <property type="component" value="Chromosome"/>
</dbReference>
<proteinExistence type="predicted"/>
<keyword evidence="2" id="KW-1185">Reference proteome</keyword>
<evidence type="ECO:0000313" key="1">
    <source>
        <dbReference type="EMBL" id="QDU23267.1"/>
    </source>
</evidence>